<dbReference type="AlphaFoldDB" id="A0A565AXN4"/>
<evidence type="ECO:0000313" key="3">
    <source>
        <dbReference type="Proteomes" id="UP000489600"/>
    </source>
</evidence>
<keyword evidence="3" id="KW-1185">Reference proteome</keyword>
<dbReference type="InterPro" id="IPR000157">
    <property type="entry name" value="TIR_dom"/>
</dbReference>
<dbReference type="Gene3D" id="3.40.50.10140">
    <property type="entry name" value="Toll/interleukin-1 receptor homology (TIR) domain"/>
    <property type="match status" value="1"/>
</dbReference>
<accession>A0A565AXN4</accession>
<dbReference type="InterPro" id="IPR035897">
    <property type="entry name" value="Toll_tir_struct_dom_sf"/>
</dbReference>
<dbReference type="OrthoDB" id="1085710at2759"/>
<reference evidence="2" key="1">
    <citation type="submission" date="2019-07" db="EMBL/GenBank/DDBJ databases">
        <authorList>
            <person name="Dittberner H."/>
        </authorList>
    </citation>
    <scope>NUCLEOTIDE SEQUENCE [LARGE SCALE GENOMIC DNA]</scope>
</reference>
<dbReference type="Proteomes" id="UP000489600">
    <property type="component" value="Unassembled WGS sequence"/>
</dbReference>
<feature type="domain" description="TIR" evidence="1">
    <location>
        <begin position="1"/>
        <end position="109"/>
    </location>
</feature>
<proteinExistence type="predicted"/>
<dbReference type="SUPFAM" id="SSF52200">
    <property type="entry name" value="Toll/Interleukin receptor TIR domain"/>
    <property type="match status" value="1"/>
</dbReference>
<dbReference type="Pfam" id="PF01582">
    <property type="entry name" value="TIR"/>
    <property type="match status" value="1"/>
</dbReference>
<sequence>MIALVIFSERFSESEWPLHEAVKIAERVTAGKLVAIPVFYRVSIEDVTMFEGKFGECFVETVVRGRGQDHPYGQFWVDSVRFIAEKIGFNSEVYSIDVEEIVKAIKRQLPYLSPAIRTLQRHFAREFLIASLVSAICCYLILH</sequence>
<dbReference type="EMBL" id="CABITT030000002">
    <property type="protein sequence ID" value="VVA94196.1"/>
    <property type="molecule type" value="Genomic_DNA"/>
</dbReference>
<organism evidence="2 3">
    <name type="scientific">Arabis nemorensis</name>
    <dbReference type="NCBI Taxonomy" id="586526"/>
    <lineage>
        <taxon>Eukaryota</taxon>
        <taxon>Viridiplantae</taxon>
        <taxon>Streptophyta</taxon>
        <taxon>Embryophyta</taxon>
        <taxon>Tracheophyta</taxon>
        <taxon>Spermatophyta</taxon>
        <taxon>Magnoliopsida</taxon>
        <taxon>eudicotyledons</taxon>
        <taxon>Gunneridae</taxon>
        <taxon>Pentapetalae</taxon>
        <taxon>rosids</taxon>
        <taxon>malvids</taxon>
        <taxon>Brassicales</taxon>
        <taxon>Brassicaceae</taxon>
        <taxon>Arabideae</taxon>
        <taxon>Arabis</taxon>
    </lineage>
</organism>
<evidence type="ECO:0000259" key="1">
    <source>
        <dbReference type="PROSITE" id="PS50104"/>
    </source>
</evidence>
<protein>
    <recommendedName>
        <fullName evidence="1">TIR domain-containing protein</fullName>
    </recommendedName>
</protein>
<gene>
    <name evidence="2" type="ORF">ANE_LOCUS4641</name>
</gene>
<name>A0A565AXN4_9BRAS</name>
<evidence type="ECO:0000313" key="2">
    <source>
        <dbReference type="EMBL" id="VVA94196.1"/>
    </source>
</evidence>
<dbReference type="GO" id="GO:0007165">
    <property type="term" value="P:signal transduction"/>
    <property type="evidence" value="ECO:0007669"/>
    <property type="project" value="InterPro"/>
</dbReference>
<dbReference type="PROSITE" id="PS50104">
    <property type="entry name" value="TIR"/>
    <property type="match status" value="1"/>
</dbReference>
<comment type="caution">
    <text evidence="2">The sequence shown here is derived from an EMBL/GenBank/DDBJ whole genome shotgun (WGS) entry which is preliminary data.</text>
</comment>